<dbReference type="InterPro" id="IPR022143">
    <property type="entry name" value="DUF3675"/>
</dbReference>
<keyword evidence="7" id="KW-1185">Reference proteome</keyword>
<organism evidence="6 7">
    <name type="scientific">Trapa natans</name>
    <name type="common">Water chestnut</name>
    <dbReference type="NCBI Taxonomy" id="22666"/>
    <lineage>
        <taxon>Eukaryota</taxon>
        <taxon>Viridiplantae</taxon>
        <taxon>Streptophyta</taxon>
        <taxon>Embryophyta</taxon>
        <taxon>Tracheophyta</taxon>
        <taxon>Spermatophyta</taxon>
        <taxon>Magnoliopsida</taxon>
        <taxon>eudicotyledons</taxon>
        <taxon>Gunneridae</taxon>
        <taxon>Pentapetalae</taxon>
        <taxon>rosids</taxon>
        <taxon>malvids</taxon>
        <taxon>Myrtales</taxon>
        <taxon>Lythraceae</taxon>
        <taxon>Trapa</taxon>
    </lineage>
</organism>
<keyword evidence="3" id="KW-0862">Zinc</keyword>
<dbReference type="InterPro" id="IPR013083">
    <property type="entry name" value="Znf_RING/FYVE/PHD"/>
</dbReference>
<comment type="caution">
    <text evidence="6">The sequence shown here is derived from an EMBL/GenBank/DDBJ whole genome shotgun (WGS) entry which is preliminary data.</text>
</comment>
<dbReference type="EMBL" id="JAXQNO010000024">
    <property type="protein sequence ID" value="KAK4762927.1"/>
    <property type="molecule type" value="Genomic_DNA"/>
</dbReference>
<dbReference type="GO" id="GO:0016020">
    <property type="term" value="C:membrane"/>
    <property type="evidence" value="ECO:0007669"/>
    <property type="project" value="TreeGrafter"/>
</dbReference>
<evidence type="ECO:0000256" key="1">
    <source>
        <dbReference type="ARBA" id="ARBA00022723"/>
    </source>
</evidence>
<sequence length="258" mass="28105">MEEVALLIDELRSSVLIAHCRICHEAELESSRSLESPCACSGTVKVTSSPPKAIPLEEISRLIVDESSPVIVLFVFPELFAPSSSPTGTAYSGGATKRATPHVKFVCRKAPCFNALLLFCRFVGFSAKSYEPGYTATSKKPQLLIETAVTIREQEPISSREETVVWDRDSEADHPECASAADRGAAAFCRSFALTLTGFLLLRQVVDLLDGRLGQYPFTPVTVLLLRVCGIIIPMFALTRAVSAVQNRICGRPYHVIA</sequence>
<evidence type="ECO:0000256" key="3">
    <source>
        <dbReference type="ARBA" id="ARBA00022833"/>
    </source>
</evidence>
<keyword evidence="1" id="KW-0479">Metal-binding</keyword>
<dbReference type="PANTHER" id="PTHR23012">
    <property type="entry name" value="RING/FYVE/PHD ZINC FINGER DOMAIN-CONTAINING"/>
    <property type="match status" value="1"/>
</dbReference>
<evidence type="ECO:0000313" key="6">
    <source>
        <dbReference type="EMBL" id="KAK4762927.1"/>
    </source>
</evidence>
<dbReference type="Pfam" id="PF12906">
    <property type="entry name" value="RINGv"/>
    <property type="match status" value="1"/>
</dbReference>
<evidence type="ECO:0000256" key="2">
    <source>
        <dbReference type="ARBA" id="ARBA00022771"/>
    </source>
</evidence>
<reference evidence="6 7" key="1">
    <citation type="journal article" date="2023" name="Hortic Res">
        <title>Pangenome of water caltrop reveals structural variations and asymmetric subgenome divergence after allopolyploidization.</title>
        <authorList>
            <person name="Zhang X."/>
            <person name="Chen Y."/>
            <person name="Wang L."/>
            <person name="Yuan Y."/>
            <person name="Fang M."/>
            <person name="Shi L."/>
            <person name="Lu R."/>
            <person name="Comes H.P."/>
            <person name="Ma Y."/>
            <person name="Chen Y."/>
            <person name="Huang G."/>
            <person name="Zhou Y."/>
            <person name="Zheng Z."/>
            <person name="Qiu Y."/>
        </authorList>
    </citation>
    <scope>NUCLEOTIDE SEQUENCE [LARGE SCALE GENOMIC DNA]</scope>
    <source>
        <strain evidence="6">F231</strain>
    </source>
</reference>
<dbReference type="PANTHER" id="PTHR23012:SF180">
    <property type="entry name" value="RING_FYVE_PHD ZINC FINGER SUPERFAMILY PROTEIN"/>
    <property type="match status" value="1"/>
</dbReference>
<gene>
    <name evidence="6" type="ORF">SAY86_008695</name>
</gene>
<dbReference type="Pfam" id="PF12428">
    <property type="entry name" value="DUF3675"/>
    <property type="match status" value="1"/>
</dbReference>
<dbReference type="Proteomes" id="UP001346149">
    <property type="component" value="Unassembled WGS sequence"/>
</dbReference>
<keyword evidence="4" id="KW-0812">Transmembrane</keyword>
<keyword evidence="2" id="KW-0863">Zinc-finger</keyword>
<evidence type="ECO:0000259" key="5">
    <source>
        <dbReference type="Pfam" id="PF12906"/>
    </source>
</evidence>
<dbReference type="InterPro" id="IPR011016">
    <property type="entry name" value="Znf_RING-CH"/>
</dbReference>
<protein>
    <recommendedName>
        <fullName evidence="5">RING-CH-type domain-containing protein</fullName>
    </recommendedName>
</protein>
<keyword evidence="4" id="KW-1133">Transmembrane helix</keyword>
<feature type="transmembrane region" description="Helical" evidence="4">
    <location>
        <begin position="218"/>
        <end position="238"/>
    </location>
</feature>
<evidence type="ECO:0000256" key="4">
    <source>
        <dbReference type="SAM" id="Phobius"/>
    </source>
</evidence>
<dbReference type="GO" id="GO:0004842">
    <property type="term" value="F:ubiquitin-protein transferase activity"/>
    <property type="evidence" value="ECO:0007669"/>
    <property type="project" value="TreeGrafter"/>
</dbReference>
<dbReference type="GO" id="GO:0016567">
    <property type="term" value="P:protein ubiquitination"/>
    <property type="evidence" value="ECO:0007669"/>
    <property type="project" value="TreeGrafter"/>
</dbReference>
<dbReference type="GO" id="GO:0008270">
    <property type="term" value="F:zinc ion binding"/>
    <property type="evidence" value="ECO:0007669"/>
    <property type="project" value="UniProtKB-KW"/>
</dbReference>
<accession>A0AAN7KAN2</accession>
<dbReference type="AlphaFoldDB" id="A0AAN7KAN2"/>
<evidence type="ECO:0000313" key="7">
    <source>
        <dbReference type="Proteomes" id="UP001346149"/>
    </source>
</evidence>
<dbReference type="Gene3D" id="3.30.40.10">
    <property type="entry name" value="Zinc/RING finger domain, C3HC4 (zinc finger)"/>
    <property type="match status" value="1"/>
</dbReference>
<keyword evidence="4" id="KW-0472">Membrane</keyword>
<feature type="domain" description="RING-CH-type" evidence="5">
    <location>
        <begin position="20"/>
        <end position="46"/>
    </location>
</feature>
<proteinExistence type="predicted"/>
<name>A0AAN7KAN2_TRANT</name>
<dbReference type="InterPro" id="IPR033275">
    <property type="entry name" value="MARCH-like"/>
</dbReference>